<dbReference type="Gene3D" id="2.50.20.10">
    <property type="entry name" value="Lipoprotein localisation LolA/LolB/LppX"/>
    <property type="match status" value="1"/>
</dbReference>
<reference evidence="2 3" key="1">
    <citation type="submission" date="2019-07" db="EMBL/GenBank/DDBJ databases">
        <title>Genome sequencing of lignin-degrading bacterial isolates.</title>
        <authorList>
            <person name="Gladden J."/>
        </authorList>
    </citation>
    <scope>NUCLEOTIDE SEQUENCE [LARGE SCALE GENOMIC DNA]</scope>
    <source>
        <strain evidence="2 3">J11</strain>
    </source>
</reference>
<evidence type="ECO:0000256" key="1">
    <source>
        <dbReference type="ARBA" id="ARBA00022729"/>
    </source>
</evidence>
<gene>
    <name evidence="2" type="ORF">L602_000400001480</name>
</gene>
<evidence type="ECO:0000313" key="2">
    <source>
        <dbReference type="EMBL" id="TWG81829.1"/>
    </source>
</evidence>
<dbReference type="InterPro" id="IPR029046">
    <property type="entry name" value="LolA/LolB/LppX"/>
</dbReference>
<dbReference type="AlphaFoldDB" id="A0A562BA41"/>
<organism evidence="2 3">
    <name type="scientific">Cupriavidus gilardii J11</name>
    <dbReference type="NCBI Taxonomy" id="936133"/>
    <lineage>
        <taxon>Bacteria</taxon>
        <taxon>Pseudomonadati</taxon>
        <taxon>Pseudomonadota</taxon>
        <taxon>Betaproteobacteria</taxon>
        <taxon>Burkholderiales</taxon>
        <taxon>Burkholderiaceae</taxon>
        <taxon>Cupriavidus</taxon>
    </lineage>
</organism>
<proteinExistence type="predicted"/>
<dbReference type="SUPFAM" id="SSF89392">
    <property type="entry name" value="Prokaryotic lipoproteins and lipoprotein localization factors"/>
    <property type="match status" value="1"/>
</dbReference>
<dbReference type="InterPro" id="IPR004564">
    <property type="entry name" value="OM_lipoprot_carrier_LolA-like"/>
</dbReference>
<keyword evidence="3" id="KW-1185">Reference proteome</keyword>
<dbReference type="OrthoDB" id="5297911at2"/>
<protein>
    <submittedName>
        <fullName evidence="2">Outer membrane lipoprotein carrier protein LolA</fullName>
    </submittedName>
</protein>
<dbReference type="Pfam" id="PF03548">
    <property type="entry name" value="LolA"/>
    <property type="match status" value="1"/>
</dbReference>
<keyword evidence="1" id="KW-0732">Signal</keyword>
<dbReference type="EMBL" id="VLJN01000034">
    <property type="protein sequence ID" value="TWG81829.1"/>
    <property type="molecule type" value="Genomic_DNA"/>
</dbReference>
<accession>A0A562BA41</accession>
<name>A0A562BA41_9BURK</name>
<keyword evidence="2" id="KW-0449">Lipoprotein</keyword>
<sequence>MGSTVRRQRRQWLGGFSLVAALWLPALAWAASDLLSDVAARVAQSPVIRGKFEQQRQLAGFDKPLRSRGDFVVARDRGMIWATREPLVSTLVATPDSLVVRDGEGHVQQRIAPGGRDGMQAVGDSVAALLRADFAPLARAFDIDGKLGGGRTWRLVLTPRDAAMKRAVSRIELAGDRYVREVRVREAGGDVTQVRLLAVQGADSLSSDEERGFD</sequence>
<comment type="caution">
    <text evidence="2">The sequence shown here is derived from an EMBL/GenBank/DDBJ whole genome shotgun (WGS) entry which is preliminary data.</text>
</comment>
<evidence type="ECO:0000313" key="3">
    <source>
        <dbReference type="Proteomes" id="UP000318141"/>
    </source>
</evidence>
<dbReference type="CDD" id="cd16325">
    <property type="entry name" value="LolA"/>
    <property type="match status" value="1"/>
</dbReference>
<dbReference type="Proteomes" id="UP000318141">
    <property type="component" value="Unassembled WGS sequence"/>
</dbReference>